<gene>
    <name evidence="1" type="ORF">GCM10023257_34870</name>
</gene>
<dbReference type="EMBL" id="BAABIV010000013">
    <property type="protein sequence ID" value="GAA4991392.1"/>
    <property type="molecule type" value="Genomic_DNA"/>
</dbReference>
<dbReference type="SUPFAM" id="SSF46894">
    <property type="entry name" value="C-terminal effector domain of the bipartite response regulators"/>
    <property type="match status" value="1"/>
</dbReference>
<dbReference type="InterPro" id="IPR042070">
    <property type="entry name" value="PucR_C-HTH_sf"/>
</dbReference>
<evidence type="ECO:0000313" key="1">
    <source>
        <dbReference type="EMBL" id="GAA4991392.1"/>
    </source>
</evidence>
<sequence length="103" mass="11345">MLLLAQTYDPEHPHEDVRTLARLDRRSADVLRTLVEADSVRSAAAELGMHHSTVQARHEALTHTLGYDPRSNVGRMRYIAAALLLRLTDPVTAAARPGAGPQR</sequence>
<name>A0ABP9I8I2_9ACTN</name>
<organism evidence="1 2">
    <name type="scientific">Streptomyces hyderabadensis</name>
    <dbReference type="NCBI Taxonomy" id="598549"/>
    <lineage>
        <taxon>Bacteria</taxon>
        <taxon>Bacillati</taxon>
        <taxon>Actinomycetota</taxon>
        <taxon>Actinomycetes</taxon>
        <taxon>Kitasatosporales</taxon>
        <taxon>Streptomycetaceae</taxon>
        <taxon>Streptomyces</taxon>
    </lineage>
</organism>
<reference evidence="2" key="1">
    <citation type="journal article" date="2019" name="Int. J. Syst. Evol. Microbiol.">
        <title>The Global Catalogue of Microorganisms (GCM) 10K type strain sequencing project: providing services to taxonomists for standard genome sequencing and annotation.</title>
        <authorList>
            <consortium name="The Broad Institute Genomics Platform"/>
            <consortium name="The Broad Institute Genome Sequencing Center for Infectious Disease"/>
            <person name="Wu L."/>
            <person name="Ma J."/>
        </authorList>
    </citation>
    <scope>NUCLEOTIDE SEQUENCE [LARGE SCALE GENOMIC DNA]</scope>
    <source>
        <strain evidence="2">JCM 17657</strain>
    </source>
</reference>
<evidence type="ECO:0000313" key="2">
    <source>
        <dbReference type="Proteomes" id="UP001500610"/>
    </source>
</evidence>
<evidence type="ECO:0008006" key="3">
    <source>
        <dbReference type="Google" id="ProtNLM"/>
    </source>
</evidence>
<comment type="caution">
    <text evidence="1">The sequence shown here is derived from an EMBL/GenBank/DDBJ whole genome shotgun (WGS) entry which is preliminary data.</text>
</comment>
<dbReference type="Gene3D" id="1.10.10.2840">
    <property type="entry name" value="PucR C-terminal helix-turn-helix domain"/>
    <property type="match status" value="1"/>
</dbReference>
<protein>
    <recommendedName>
        <fullName evidence="3">PucR C-terminal helix-turn-helix domain-containing protein</fullName>
    </recommendedName>
</protein>
<dbReference type="InterPro" id="IPR016032">
    <property type="entry name" value="Sig_transdc_resp-reg_C-effctor"/>
</dbReference>
<dbReference type="RefSeq" id="WP_226027880.1">
    <property type="nucleotide sequence ID" value="NZ_BAABIV010000013.1"/>
</dbReference>
<keyword evidence="2" id="KW-1185">Reference proteome</keyword>
<accession>A0ABP9I8I2</accession>
<dbReference type="Proteomes" id="UP001500610">
    <property type="component" value="Unassembled WGS sequence"/>
</dbReference>
<proteinExistence type="predicted"/>